<dbReference type="PANTHER" id="PTHR23504">
    <property type="entry name" value="MAJOR FACILITATOR SUPERFAMILY DOMAIN-CONTAINING PROTEIN 10"/>
    <property type="match status" value="1"/>
</dbReference>
<dbReference type="InterPro" id="IPR036259">
    <property type="entry name" value="MFS_trans_sf"/>
</dbReference>
<dbReference type="EMBL" id="PQIB02000008">
    <property type="protein sequence ID" value="RLN05540.1"/>
    <property type="molecule type" value="Genomic_DNA"/>
</dbReference>
<comment type="subcellular location">
    <subcellularLocation>
        <location evidence="1">Membrane</location>
        <topology evidence="1">Multi-pass membrane protein</topology>
    </subcellularLocation>
</comment>
<keyword evidence="5 6" id="KW-0472">Membrane</keyword>
<evidence type="ECO:0000256" key="1">
    <source>
        <dbReference type="ARBA" id="ARBA00004141"/>
    </source>
</evidence>
<evidence type="ECO:0000256" key="6">
    <source>
        <dbReference type="SAM" id="Phobius"/>
    </source>
</evidence>
<feature type="transmembrane region" description="Helical" evidence="6">
    <location>
        <begin position="103"/>
        <end position="126"/>
    </location>
</feature>
<evidence type="ECO:0000256" key="2">
    <source>
        <dbReference type="ARBA" id="ARBA00022448"/>
    </source>
</evidence>
<dbReference type="Gene3D" id="1.20.1250.20">
    <property type="entry name" value="MFS general substrate transporter like domains"/>
    <property type="match status" value="1"/>
</dbReference>
<comment type="caution">
    <text evidence="7">The sequence shown here is derived from an EMBL/GenBank/DDBJ whole genome shotgun (WGS) entry which is preliminary data.</text>
</comment>
<feature type="transmembrane region" description="Helical" evidence="6">
    <location>
        <begin position="168"/>
        <end position="189"/>
    </location>
</feature>
<name>A0A3L6RLW3_PANMI</name>
<dbReference type="PANTHER" id="PTHR23504:SF109">
    <property type="entry name" value="MAJOR FACILITATOR SUPERFAMILY ANTIPORTER"/>
    <property type="match status" value="1"/>
</dbReference>
<feature type="transmembrane region" description="Helical" evidence="6">
    <location>
        <begin position="55"/>
        <end position="78"/>
    </location>
</feature>
<accession>A0A3L6RLW3</accession>
<keyword evidence="4 6" id="KW-1133">Transmembrane helix</keyword>
<evidence type="ECO:0000313" key="7">
    <source>
        <dbReference type="EMBL" id="RLN05540.1"/>
    </source>
</evidence>
<evidence type="ECO:0000313" key="8">
    <source>
        <dbReference type="Proteomes" id="UP000275267"/>
    </source>
</evidence>
<evidence type="ECO:0008006" key="9">
    <source>
        <dbReference type="Google" id="ProtNLM"/>
    </source>
</evidence>
<gene>
    <name evidence="7" type="ORF">C2845_PM13G01550</name>
</gene>
<dbReference type="AlphaFoldDB" id="A0A3L6RLW3"/>
<keyword evidence="2" id="KW-0813">Transport</keyword>
<protein>
    <recommendedName>
        <fullName evidence="9">Major facilitator superfamily (MFS) profile domain-containing protein</fullName>
    </recommendedName>
</protein>
<keyword evidence="3 6" id="KW-0812">Transmembrane</keyword>
<dbReference type="Proteomes" id="UP000275267">
    <property type="component" value="Unassembled WGS sequence"/>
</dbReference>
<dbReference type="STRING" id="4540.A0A3L6RLW3"/>
<feature type="transmembrane region" description="Helical" evidence="6">
    <location>
        <begin position="138"/>
        <end position="162"/>
    </location>
</feature>
<dbReference type="OrthoDB" id="10262656at2759"/>
<keyword evidence="8" id="KW-1185">Reference proteome</keyword>
<dbReference type="GO" id="GO:0016020">
    <property type="term" value="C:membrane"/>
    <property type="evidence" value="ECO:0007669"/>
    <property type="project" value="UniProtKB-SubCell"/>
</dbReference>
<dbReference type="SUPFAM" id="SSF103473">
    <property type="entry name" value="MFS general substrate transporter"/>
    <property type="match status" value="1"/>
</dbReference>
<organism evidence="7 8">
    <name type="scientific">Panicum miliaceum</name>
    <name type="common">Proso millet</name>
    <name type="synonym">Broomcorn millet</name>
    <dbReference type="NCBI Taxonomy" id="4540"/>
    <lineage>
        <taxon>Eukaryota</taxon>
        <taxon>Viridiplantae</taxon>
        <taxon>Streptophyta</taxon>
        <taxon>Embryophyta</taxon>
        <taxon>Tracheophyta</taxon>
        <taxon>Spermatophyta</taxon>
        <taxon>Magnoliopsida</taxon>
        <taxon>Liliopsida</taxon>
        <taxon>Poales</taxon>
        <taxon>Poaceae</taxon>
        <taxon>PACMAD clade</taxon>
        <taxon>Panicoideae</taxon>
        <taxon>Panicodae</taxon>
        <taxon>Paniceae</taxon>
        <taxon>Panicinae</taxon>
        <taxon>Panicum</taxon>
        <taxon>Panicum sect. Panicum</taxon>
    </lineage>
</organism>
<proteinExistence type="predicted"/>
<reference evidence="8" key="1">
    <citation type="journal article" date="2019" name="Nat. Commun.">
        <title>The genome of broomcorn millet.</title>
        <authorList>
            <person name="Zou C."/>
            <person name="Miki D."/>
            <person name="Li D."/>
            <person name="Tang Q."/>
            <person name="Xiao L."/>
            <person name="Rajput S."/>
            <person name="Deng P."/>
            <person name="Jia W."/>
            <person name="Huang R."/>
            <person name="Zhang M."/>
            <person name="Sun Y."/>
            <person name="Hu J."/>
            <person name="Fu X."/>
            <person name="Schnable P.S."/>
            <person name="Li F."/>
            <person name="Zhang H."/>
            <person name="Feng B."/>
            <person name="Zhu X."/>
            <person name="Liu R."/>
            <person name="Schnable J.C."/>
            <person name="Zhu J.-K."/>
            <person name="Zhang H."/>
        </authorList>
    </citation>
    <scope>NUCLEOTIDE SEQUENCE [LARGE SCALE GENOMIC DNA]</scope>
</reference>
<sequence length="196" mass="21605">MAAVPQGPGSLDSTLSRAYATEACRKEYNHLGLSIPADKYPGIFSKKSIFGRFPYFLPSLSVSILSFVALISCFWLQVSSITVFNVLINDAVTQDVRGQANGIAVTIMSISKAIAPAVAGIIFSWAQKRQKASFLPRSTRVFVIINLYRPSLAPAFCFAFPLMPSDHLVFFMLNVVTVIGIVFTFRPFFVRSTINH</sequence>
<evidence type="ECO:0000256" key="5">
    <source>
        <dbReference type="ARBA" id="ARBA00023136"/>
    </source>
</evidence>
<evidence type="ECO:0000256" key="3">
    <source>
        <dbReference type="ARBA" id="ARBA00022692"/>
    </source>
</evidence>
<evidence type="ECO:0000256" key="4">
    <source>
        <dbReference type="ARBA" id="ARBA00022989"/>
    </source>
</evidence>